<dbReference type="GO" id="GO:0044780">
    <property type="term" value="P:bacterial-type flagellum assembly"/>
    <property type="evidence" value="ECO:0007669"/>
    <property type="project" value="InterPro"/>
</dbReference>
<dbReference type="RefSeq" id="WP_135983885.1">
    <property type="nucleotide sequence ID" value="NZ_JAASQM010000002.1"/>
</dbReference>
<feature type="signal peptide" evidence="4">
    <location>
        <begin position="1"/>
        <end position="17"/>
    </location>
</feature>
<keyword evidence="2 4" id="KW-0732">Signal</keyword>
<reference evidence="6 7" key="1">
    <citation type="submission" date="2019-04" db="EMBL/GenBank/DDBJ databases">
        <title>Sphingomonas psychrotolerans sp. nov., isolated from soil in the Tianshan Mountains, Xinjiang, China.</title>
        <authorList>
            <person name="Luo Y."/>
            <person name="Sheng H."/>
        </authorList>
    </citation>
    <scope>NUCLEOTIDE SEQUENCE [LARGE SCALE GENOMIC DNA]</scope>
    <source>
        <strain evidence="6 7">KIS18-15</strain>
    </source>
</reference>
<dbReference type="PANTHER" id="PTHR36307:SF1">
    <property type="entry name" value="FLAGELLA BASAL BODY P-RING FORMATION PROTEIN FLGA"/>
    <property type="match status" value="1"/>
</dbReference>
<dbReference type="Proteomes" id="UP000309848">
    <property type="component" value="Unassembled WGS sequence"/>
</dbReference>
<dbReference type="InterPro" id="IPR017585">
    <property type="entry name" value="SAF_FlgA"/>
</dbReference>
<keyword evidence="4" id="KW-1005">Bacterial flagellum biogenesis</keyword>
<dbReference type="AlphaFoldDB" id="A0A4S1WKH6"/>
<comment type="caution">
    <text evidence="6">The sequence shown here is derived from an EMBL/GenBank/DDBJ whole genome shotgun (WGS) entry which is preliminary data.</text>
</comment>
<comment type="subcellular location">
    <subcellularLocation>
        <location evidence="1 4">Periplasm</location>
    </subcellularLocation>
</comment>
<keyword evidence="3 4" id="KW-0574">Periplasm</keyword>
<keyword evidence="6" id="KW-0966">Cell projection</keyword>
<evidence type="ECO:0000256" key="4">
    <source>
        <dbReference type="RuleBase" id="RU362063"/>
    </source>
</evidence>
<organism evidence="6 7">
    <name type="scientific">Sphingomonas naasensis</name>
    <dbReference type="NCBI Taxonomy" id="1344951"/>
    <lineage>
        <taxon>Bacteria</taxon>
        <taxon>Pseudomonadati</taxon>
        <taxon>Pseudomonadota</taxon>
        <taxon>Alphaproteobacteria</taxon>
        <taxon>Sphingomonadales</taxon>
        <taxon>Sphingomonadaceae</taxon>
        <taxon>Sphingomonas</taxon>
    </lineage>
</organism>
<dbReference type="CDD" id="cd11614">
    <property type="entry name" value="SAF_CpaB_FlgA_like"/>
    <property type="match status" value="1"/>
</dbReference>
<evidence type="ECO:0000256" key="1">
    <source>
        <dbReference type="ARBA" id="ARBA00004418"/>
    </source>
</evidence>
<feature type="chain" id="PRO_5020966673" description="Flagella basal body P-ring formation protein FlgA" evidence="4">
    <location>
        <begin position="18"/>
        <end position="144"/>
    </location>
</feature>
<dbReference type="Pfam" id="PF13144">
    <property type="entry name" value="ChapFlgA"/>
    <property type="match status" value="1"/>
</dbReference>
<dbReference type="PANTHER" id="PTHR36307">
    <property type="entry name" value="FLAGELLA BASAL BODY P-RING FORMATION PROTEIN FLGA"/>
    <property type="match status" value="1"/>
</dbReference>
<evidence type="ECO:0000256" key="3">
    <source>
        <dbReference type="ARBA" id="ARBA00022764"/>
    </source>
</evidence>
<dbReference type="Gene3D" id="3.90.1210.10">
    <property type="entry name" value="Antifreeze-like/N-acetylneuraminic acid synthase C-terminal domain"/>
    <property type="match status" value="1"/>
</dbReference>
<dbReference type="InterPro" id="IPR039246">
    <property type="entry name" value="Flagellar_FlgA"/>
</dbReference>
<evidence type="ECO:0000259" key="5">
    <source>
        <dbReference type="SMART" id="SM00858"/>
    </source>
</evidence>
<dbReference type="OrthoDB" id="7619725at2"/>
<comment type="similarity">
    <text evidence="4">Belongs to the FlgA family.</text>
</comment>
<gene>
    <name evidence="6" type="primary">flgA</name>
    <name evidence="6" type="ORF">E5A74_08660</name>
</gene>
<sequence>MSLLLALALAGAASVPAEDVPVAVLAHAVEKGTRLEREDFETEARAPAAARGVLSAEDAAGMEAARNLTAGMTVRRSDLMKPQLVRRGEPVTIRIVSGALVITASGRALNGGGKGEMVRVVTNATNRTLDGTIEGSGTVRIAAP</sequence>
<feature type="domain" description="SAF" evidence="5">
    <location>
        <begin position="20"/>
        <end position="80"/>
    </location>
</feature>
<evidence type="ECO:0000313" key="6">
    <source>
        <dbReference type="EMBL" id="TGX43233.1"/>
    </source>
</evidence>
<evidence type="ECO:0000313" key="7">
    <source>
        <dbReference type="Proteomes" id="UP000309848"/>
    </source>
</evidence>
<comment type="function">
    <text evidence="4">Involved in the assembly process of the P-ring formation. It may associate with FlgF on the rod constituting a structure essential for the P-ring assembly or may act as a modulator protein for the P-ring assembly.</text>
</comment>
<name>A0A4S1WKH6_9SPHN</name>
<dbReference type="GO" id="GO:0042597">
    <property type="term" value="C:periplasmic space"/>
    <property type="evidence" value="ECO:0007669"/>
    <property type="project" value="UniProtKB-SubCell"/>
</dbReference>
<keyword evidence="7" id="KW-1185">Reference proteome</keyword>
<proteinExistence type="inferred from homology"/>
<dbReference type="SMART" id="SM00858">
    <property type="entry name" value="SAF"/>
    <property type="match status" value="1"/>
</dbReference>
<keyword evidence="6" id="KW-0969">Cilium</keyword>
<dbReference type="InterPro" id="IPR013974">
    <property type="entry name" value="SAF"/>
</dbReference>
<evidence type="ECO:0000256" key="2">
    <source>
        <dbReference type="ARBA" id="ARBA00022729"/>
    </source>
</evidence>
<protein>
    <recommendedName>
        <fullName evidence="4">Flagella basal body P-ring formation protein FlgA</fullName>
    </recommendedName>
</protein>
<dbReference type="NCBIfam" id="TIGR03170">
    <property type="entry name" value="flgA_cterm"/>
    <property type="match status" value="1"/>
</dbReference>
<keyword evidence="6" id="KW-0282">Flagellum</keyword>
<dbReference type="Gene3D" id="2.30.30.760">
    <property type="match status" value="1"/>
</dbReference>
<dbReference type="EMBL" id="SRXU01000003">
    <property type="protein sequence ID" value="TGX43233.1"/>
    <property type="molecule type" value="Genomic_DNA"/>
</dbReference>
<accession>A0A4S1WKH6</accession>